<feature type="transmembrane region" description="Helical" evidence="9">
    <location>
        <begin position="145"/>
        <end position="163"/>
    </location>
</feature>
<evidence type="ECO:0000256" key="5">
    <source>
        <dbReference type="ARBA" id="ARBA00022679"/>
    </source>
</evidence>
<dbReference type="Pfam" id="PF02518">
    <property type="entry name" value="HATPase_c"/>
    <property type="match status" value="1"/>
</dbReference>
<feature type="transmembrane region" description="Helical" evidence="9">
    <location>
        <begin position="43"/>
        <end position="63"/>
    </location>
</feature>
<reference evidence="13" key="1">
    <citation type="submission" date="2021-04" db="EMBL/GenBank/DDBJ databases">
        <title>Biosynthetic gene clusters of Dactylosporangioum roseum.</title>
        <authorList>
            <person name="Hartkoorn R.C."/>
            <person name="Beaudoing E."/>
            <person name="Hot D."/>
            <person name="Moureu S."/>
        </authorList>
    </citation>
    <scope>NUCLEOTIDE SEQUENCE</scope>
    <source>
        <strain evidence="13">NRRL B-16295</strain>
    </source>
</reference>
<gene>
    <name evidence="13" type="ORF">Drose_31465</name>
</gene>
<dbReference type="Pfam" id="PF00512">
    <property type="entry name" value="HisKA"/>
    <property type="match status" value="1"/>
</dbReference>
<keyword evidence="6" id="KW-0418">Kinase</keyword>
<evidence type="ECO:0000256" key="2">
    <source>
        <dbReference type="ARBA" id="ARBA00004236"/>
    </source>
</evidence>
<feature type="domain" description="PAC" evidence="12">
    <location>
        <begin position="251"/>
        <end position="303"/>
    </location>
</feature>
<evidence type="ECO:0000313" key="14">
    <source>
        <dbReference type="Proteomes" id="UP001058271"/>
    </source>
</evidence>
<dbReference type="PRINTS" id="PR00344">
    <property type="entry name" value="BCTRLSENSOR"/>
</dbReference>
<dbReference type="SUPFAM" id="SSF47384">
    <property type="entry name" value="Homodimeric domain of signal transducing histidine kinase"/>
    <property type="match status" value="1"/>
</dbReference>
<dbReference type="InterPro" id="IPR050736">
    <property type="entry name" value="Sensor_HK_Regulatory"/>
</dbReference>
<dbReference type="PROSITE" id="PS50113">
    <property type="entry name" value="PAC"/>
    <property type="match status" value="1"/>
</dbReference>
<dbReference type="Pfam" id="PF08448">
    <property type="entry name" value="PAS_4"/>
    <property type="match status" value="1"/>
</dbReference>
<sequence length="547" mass="58730">MLYGDAEPRTPSAPGHRLRLLPLLSVAVLAVAVAWLPPRTGPVALGSATGLLVVLLATAVMTLRRRLPTFFEALPALGFFGVVALLDLAADGGTAGYEPLALLPVFWLALHHGRVATAIGVTMMALVFLVPVVRDAGLLRTEWRHTLLVIVLGALIAAAARSWTRRLRSVTRQADRERDFSHAVLAAATDRAVIGADRHGVVTVFNAGAERLLGYRAAEVVGVADLARFHDELDLGGLETLLAPARSGDTEPREWTYVRHDGGRLPVTLAVSAVRDEAGEVIGYLSVARDATRERRAAEATRQALARERDAADRLRELDKVRADLVATVSHELRTPLTSILGNVEVLVDGDAGTVAPAQARLLAAVERNARRLLAMIEDLLMLSRIEAGTVRINARPVQLRSVVAGALEALEAVRGRRGVRLDVELPDTPLSVHGDPDQLERVVVNLLDNALKFTPPGGSARLSADLDGEQVRLTVADTGMGIPPGEIDQVFDQFYRSTRSREHQTQGTGLGLAITKSIVERHGGRIWAGPALGEGTVVTCLLPHHR</sequence>
<evidence type="ECO:0000259" key="10">
    <source>
        <dbReference type="PROSITE" id="PS50109"/>
    </source>
</evidence>
<keyword evidence="5" id="KW-0808">Transferase</keyword>
<evidence type="ECO:0000256" key="3">
    <source>
        <dbReference type="ARBA" id="ARBA00012438"/>
    </source>
</evidence>
<feature type="domain" description="PAS" evidence="11">
    <location>
        <begin position="176"/>
        <end position="249"/>
    </location>
</feature>
<evidence type="ECO:0000256" key="6">
    <source>
        <dbReference type="ARBA" id="ARBA00022777"/>
    </source>
</evidence>
<dbReference type="Gene3D" id="3.30.450.20">
    <property type="entry name" value="PAS domain"/>
    <property type="match status" value="1"/>
</dbReference>
<feature type="transmembrane region" description="Helical" evidence="9">
    <location>
        <begin position="20"/>
        <end position="37"/>
    </location>
</feature>
<keyword evidence="9" id="KW-0472">Membrane</keyword>
<comment type="catalytic activity">
    <reaction evidence="1">
        <text>ATP + protein L-histidine = ADP + protein N-phospho-L-histidine.</text>
        <dbReference type="EC" id="2.7.13.3"/>
    </reaction>
</comment>
<organism evidence="13 14">
    <name type="scientific">Dactylosporangium roseum</name>
    <dbReference type="NCBI Taxonomy" id="47989"/>
    <lineage>
        <taxon>Bacteria</taxon>
        <taxon>Bacillati</taxon>
        <taxon>Actinomycetota</taxon>
        <taxon>Actinomycetes</taxon>
        <taxon>Micromonosporales</taxon>
        <taxon>Micromonosporaceae</taxon>
        <taxon>Dactylosporangium</taxon>
    </lineage>
</organism>
<dbReference type="InterPro" id="IPR003594">
    <property type="entry name" value="HATPase_dom"/>
</dbReference>
<dbReference type="PANTHER" id="PTHR43711">
    <property type="entry name" value="TWO-COMPONENT HISTIDINE KINASE"/>
    <property type="match status" value="1"/>
</dbReference>
<dbReference type="SMART" id="SM00388">
    <property type="entry name" value="HisKA"/>
    <property type="match status" value="1"/>
</dbReference>
<evidence type="ECO:0000259" key="12">
    <source>
        <dbReference type="PROSITE" id="PS50113"/>
    </source>
</evidence>
<dbReference type="InterPro" id="IPR000700">
    <property type="entry name" value="PAS-assoc_C"/>
</dbReference>
<dbReference type="Proteomes" id="UP001058271">
    <property type="component" value="Chromosome"/>
</dbReference>
<evidence type="ECO:0000256" key="4">
    <source>
        <dbReference type="ARBA" id="ARBA00022553"/>
    </source>
</evidence>
<feature type="domain" description="Histidine kinase" evidence="10">
    <location>
        <begin position="328"/>
        <end position="547"/>
    </location>
</feature>
<dbReference type="InterPro" id="IPR000014">
    <property type="entry name" value="PAS"/>
</dbReference>
<dbReference type="InterPro" id="IPR036890">
    <property type="entry name" value="HATPase_C_sf"/>
</dbReference>
<dbReference type="Gene3D" id="3.30.565.10">
    <property type="entry name" value="Histidine kinase-like ATPase, C-terminal domain"/>
    <property type="match status" value="1"/>
</dbReference>
<evidence type="ECO:0000256" key="1">
    <source>
        <dbReference type="ARBA" id="ARBA00000085"/>
    </source>
</evidence>
<feature type="transmembrane region" description="Helical" evidence="9">
    <location>
        <begin position="70"/>
        <end position="90"/>
    </location>
</feature>
<dbReference type="PROSITE" id="PS50112">
    <property type="entry name" value="PAS"/>
    <property type="match status" value="1"/>
</dbReference>
<dbReference type="SMART" id="SM00387">
    <property type="entry name" value="HATPase_c"/>
    <property type="match status" value="1"/>
</dbReference>
<comment type="subcellular location">
    <subcellularLocation>
        <location evidence="2">Cell membrane</location>
    </subcellularLocation>
</comment>
<dbReference type="CDD" id="cd00082">
    <property type="entry name" value="HisKA"/>
    <property type="match status" value="1"/>
</dbReference>
<evidence type="ECO:0000256" key="8">
    <source>
        <dbReference type="SAM" id="Coils"/>
    </source>
</evidence>
<dbReference type="InterPro" id="IPR036097">
    <property type="entry name" value="HisK_dim/P_sf"/>
</dbReference>
<keyword evidence="7" id="KW-0902">Two-component regulatory system</keyword>
<dbReference type="EC" id="2.7.13.3" evidence="3"/>
<keyword evidence="8" id="KW-0175">Coiled coil</keyword>
<proteinExistence type="predicted"/>
<evidence type="ECO:0000256" key="9">
    <source>
        <dbReference type="SAM" id="Phobius"/>
    </source>
</evidence>
<feature type="transmembrane region" description="Helical" evidence="9">
    <location>
        <begin position="110"/>
        <end position="133"/>
    </location>
</feature>
<dbReference type="EMBL" id="CP073721">
    <property type="protein sequence ID" value="UWZ35591.1"/>
    <property type="molecule type" value="Genomic_DNA"/>
</dbReference>
<keyword evidence="14" id="KW-1185">Reference proteome</keyword>
<name>A0ABY5Z0P5_9ACTN</name>
<dbReference type="InterPro" id="IPR001610">
    <property type="entry name" value="PAC"/>
</dbReference>
<keyword evidence="9" id="KW-0812">Transmembrane</keyword>
<dbReference type="SUPFAM" id="SSF55874">
    <property type="entry name" value="ATPase domain of HSP90 chaperone/DNA topoisomerase II/histidine kinase"/>
    <property type="match status" value="1"/>
</dbReference>
<evidence type="ECO:0000259" key="11">
    <source>
        <dbReference type="PROSITE" id="PS50112"/>
    </source>
</evidence>
<dbReference type="InterPro" id="IPR005467">
    <property type="entry name" value="His_kinase_dom"/>
</dbReference>
<protein>
    <recommendedName>
        <fullName evidence="3">histidine kinase</fullName>
        <ecNumber evidence="3">2.7.13.3</ecNumber>
    </recommendedName>
</protein>
<accession>A0ABY5Z0P5</accession>
<dbReference type="NCBIfam" id="TIGR00229">
    <property type="entry name" value="sensory_box"/>
    <property type="match status" value="1"/>
</dbReference>
<keyword evidence="4" id="KW-0597">Phosphoprotein</keyword>
<dbReference type="InterPro" id="IPR035965">
    <property type="entry name" value="PAS-like_dom_sf"/>
</dbReference>
<feature type="coiled-coil region" evidence="8">
    <location>
        <begin position="288"/>
        <end position="318"/>
    </location>
</feature>
<dbReference type="InterPro" id="IPR003661">
    <property type="entry name" value="HisK_dim/P_dom"/>
</dbReference>
<dbReference type="CDD" id="cd00075">
    <property type="entry name" value="HATPase"/>
    <property type="match status" value="1"/>
</dbReference>
<dbReference type="InterPro" id="IPR013656">
    <property type="entry name" value="PAS_4"/>
</dbReference>
<evidence type="ECO:0000313" key="13">
    <source>
        <dbReference type="EMBL" id="UWZ35591.1"/>
    </source>
</evidence>
<keyword evidence="9" id="KW-1133">Transmembrane helix</keyword>
<dbReference type="PROSITE" id="PS50109">
    <property type="entry name" value="HIS_KIN"/>
    <property type="match status" value="1"/>
</dbReference>
<evidence type="ECO:0000256" key="7">
    <source>
        <dbReference type="ARBA" id="ARBA00023012"/>
    </source>
</evidence>
<dbReference type="RefSeq" id="WP_260724939.1">
    <property type="nucleotide sequence ID" value="NZ_BAAABS010000055.1"/>
</dbReference>
<dbReference type="CDD" id="cd00130">
    <property type="entry name" value="PAS"/>
    <property type="match status" value="1"/>
</dbReference>
<dbReference type="InterPro" id="IPR004358">
    <property type="entry name" value="Sig_transdc_His_kin-like_C"/>
</dbReference>
<dbReference type="SMART" id="SM00086">
    <property type="entry name" value="PAC"/>
    <property type="match status" value="1"/>
</dbReference>
<dbReference type="Gene3D" id="1.10.287.130">
    <property type="match status" value="1"/>
</dbReference>
<dbReference type="PANTHER" id="PTHR43711:SF1">
    <property type="entry name" value="HISTIDINE KINASE 1"/>
    <property type="match status" value="1"/>
</dbReference>
<dbReference type="SUPFAM" id="SSF55785">
    <property type="entry name" value="PYP-like sensor domain (PAS domain)"/>
    <property type="match status" value="1"/>
</dbReference>